<sequence length="146" mass="17144">MSLPPQTFLAYIAGFLDGDGSIYVRAKPNPSYKYGYQIAPYVVFFQSTKETEFPNMMNELTFGSLRERKDGMYEYTVGKHEELKAFLETLIPYLRLKKKQALLMLKILECKKLVNSLEDFAKLLEMVEEFRELNYSKKRIKRTMTP</sequence>
<evidence type="ECO:0000313" key="3">
    <source>
        <dbReference type="Proteomes" id="UP000230837"/>
    </source>
</evidence>
<organism evidence="2 3">
    <name type="scientific">Candidatus Kaiserbacteria bacterium CG_4_8_14_3_um_filter_38_9</name>
    <dbReference type="NCBI Taxonomy" id="1974599"/>
    <lineage>
        <taxon>Bacteria</taxon>
        <taxon>Candidatus Kaiseribacteriota</taxon>
    </lineage>
</organism>
<name>A0A2M7IN67_9BACT</name>
<dbReference type="AlphaFoldDB" id="A0A2M7IN67"/>
<dbReference type="Pfam" id="PF00961">
    <property type="entry name" value="LAGLIDADG_1"/>
    <property type="match status" value="1"/>
</dbReference>
<dbReference type="SUPFAM" id="SSF55608">
    <property type="entry name" value="Homing endonucleases"/>
    <property type="match status" value="1"/>
</dbReference>
<accession>A0A2M7IN67</accession>
<dbReference type="InterPro" id="IPR051289">
    <property type="entry name" value="LAGLIDADG_Endonuclease"/>
</dbReference>
<evidence type="ECO:0000313" key="2">
    <source>
        <dbReference type="EMBL" id="PIW96718.1"/>
    </source>
</evidence>
<evidence type="ECO:0000259" key="1">
    <source>
        <dbReference type="Pfam" id="PF00961"/>
    </source>
</evidence>
<gene>
    <name evidence="2" type="ORF">COZ82_03500</name>
</gene>
<proteinExistence type="predicted"/>
<protein>
    <recommendedName>
        <fullName evidence="1">Homing endonuclease LAGLIDADG domain-containing protein</fullName>
    </recommendedName>
</protein>
<feature type="domain" description="Homing endonuclease LAGLIDADG" evidence="1">
    <location>
        <begin position="12"/>
        <end position="100"/>
    </location>
</feature>
<dbReference type="Proteomes" id="UP000230837">
    <property type="component" value="Unassembled WGS sequence"/>
</dbReference>
<dbReference type="EMBL" id="PFHR01000185">
    <property type="protein sequence ID" value="PIW96718.1"/>
    <property type="molecule type" value="Genomic_DNA"/>
</dbReference>
<reference evidence="3" key="1">
    <citation type="submission" date="2017-09" db="EMBL/GenBank/DDBJ databases">
        <title>Depth-based differentiation of microbial function through sediment-hosted aquifers and enrichment of novel symbionts in the deep terrestrial subsurface.</title>
        <authorList>
            <person name="Probst A.J."/>
            <person name="Ladd B."/>
            <person name="Jarett J.K."/>
            <person name="Geller-Mcgrath D.E."/>
            <person name="Sieber C.M.K."/>
            <person name="Emerson J.B."/>
            <person name="Anantharaman K."/>
            <person name="Thomas B.C."/>
            <person name="Malmstrom R."/>
            <person name="Stieglmeier M."/>
            <person name="Klingl A."/>
            <person name="Woyke T."/>
            <person name="Ryan C.M."/>
            <person name="Banfield J.F."/>
        </authorList>
    </citation>
    <scope>NUCLEOTIDE SEQUENCE [LARGE SCALE GENOMIC DNA]</scope>
</reference>
<dbReference type="InterPro" id="IPR004860">
    <property type="entry name" value="LAGLIDADG_dom"/>
</dbReference>
<dbReference type="Gene3D" id="3.10.28.10">
    <property type="entry name" value="Homing endonucleases"/>
    <property type="match status" value="1"/>
</dbReference>
<dbReference type="PANTHER" id="PTHR36181">
    <property type="entry name" value="INTRON-ENCODED ENDONUCLEASE AI3-RELATED"/>
    <property type="match status" value="1"/>
</dbReference>
<dbReference type="GO" id="GO:0004519">
    <property type="term" value="F:endonuclease activity"/>
    <property type="evidence" value="ECO:0007669"/>
    <property type="project" value="InterPro"/>
</dbReference>
<comment type="caution">
    <text evidence="2">The sequence shown here is derived from an EMBL/GenBank/DDBJ whole genome shotgun (WGS) entry which is preliminary data.</text>
</comment>
<dbReference type="PANTHER" id="PTHR36181:SF4">
    <property type="entry name" value="LAGLIDADG ENDONUCLEASE"/>
    <property type="match status" value="1"/>
</dbReference>
<dbReference type="InterPro" id="IPR027434">
    <property type="entry name" value="Homing_endonucl"/>
</dbReference>